<reference evidence="10" key="1">
    <citation type="journal article" date="2013" name="Genome Biol. Evol.">
        <title>Punctuated emergences of genetic and phenotypic innovations in eumetazoan, bilaterian, euteleostome, and hominidae ancestors.</title>
        <authorList>
            <person name="Wenger Y."/>
            <person name="Galliot B."/>
        </authorList>
    </citation>
    <scope>NUCLEOTIDE SEQUENCE</scope>
    <source>
        <tissue evidence="10">Whole animals</tissue>
    </source>
</reference>
<dbReference type="AlphaFoldDB" id="T2MHP9"/>
<name>T2MHP9_HYDVU</name>
<dbReference type="EMBL" id="HAAD01005238">
    <property type="protein sequence ID" value="CDG71470.1"/>
    <property type="molecule type" value="mRNA"/>
</dbReference>
<feature type="non-terminal residue" evidence="10">
    <location>
        <position position="1"/>
    </location>
</feature>
<keyword evidence="2" id="KW-0964">Secreted</keyword>
<evidence type="ECO:0000256" key="1">
    <source>
        <dbReference type="ARBA" id="ARBA00004613"/>
    </source>
</evidence>
<dbReference type="PANTHER" id="PTHR24264">
    <property type="entry name" value="TRYPSIN-RELATED"/>
    <property type="match status" value="1"/>
</dbReference>
<keyword evidence="3 8" id="KW-0645">Protease</keyword>
<dbReference type="PROSITE" id="PS00134">
    <property type="entry name" value="TRYPSIN_HIS"/>
    <property type="match status" value="1"/>
</dbReference>
<organism evidence="10">
    <name type="scientific">Hydra vulgaris</name>
    <name type="common">Hydra</name>
    <name type="synonym">Hydra attenuata</name>
    <dbReference type="NCBI Taxonomy" id="6087"/>
    <lineage>
        <taxon>Eukaryota</taxon>
        <taxon>Metazoa</taxon>
        <taxon>Cnidaria</taxon>
        <taxon>Hydrozoa</taxon>
        <taxon>Hydroidolina</taxon>
        <taxon>Anthoathecata</taxon>
        <taxon>Aplanulata</taxon>
        <taxon>Hydridae</taxon>
        <taxon>Hydra</taxon>
    </lineage>
</organism>
<dbReference type="SUPFAM" id="SSF50494">
    <property type="entry name" value="Trypsin-like serine proteases"/>
    <property type="match status" value="1"/>
</dbReference>
<keyword evidence="4" id="KW-0732">Signal</keyword>
<sequence>GAPRRPKFNHEVHAAIFSNVDLALQMKISNSSVKKKAERDIDSIKVLKFLREKGKNFTDCIMMIDEMYLQKAAQFQGGEYVGADEEGNLLKRTVISMIIGLKESISFIVQAIPEVTFSGNWLSQKIADNLKNLLDAGFTVRGIVTDINSTNMELVIMFKSESKYIIIHPQNHGKKTYLFYDSVHLVKNLGNNFLNGTITTIPRTQLPTGPVTTDTSQTECGNPRFQTGRVIAGATPKKGAWPWQTLLFENGIEFCGGTLIHREWILTAAHCIHGKEYEPAQIVIRTGEHIIDVNEGTEENIEAVKIIKHKEYNPLTHDNDVALIKLARPCKLNNHVSTACLPSNEATLGTLCFITGWGKTSHPGNMTNVLQQGKMSIVDQTTCESLNRQTIPHPITKAMLCAGDGGLTRMSGCHGDSGGPLVCSIGGRWSVHGTVSHGSGECRSDETYTVFAKVSYFKSWISSIITNDN</sequence>
<dbReference type="InterPro" id="IPR001254">
    <property type="entry name" value="Trypsin_dom"/>
</dbReference>
<dbReference type="Pfam" id="PF21787">
    <property type="entry name" value="TNP-like_RNaseH_N"/>
    <property type="match status" value="1"/>
</dbReference>
<dbReference type="InterPro" id="IPR001314">
    <property type="entry name" value="Peptidase_S1A"/>
</dbReference>
<evidence type="ECO:0000256" key="2">
    <source>
        <dbReference type="ARBA" id="ARBA00022525"/>
    </source>
</evidence>
<feature type="domain" description="Peptidase S1" evidence="9">
    <location>
        <begin position="230"/>
        <end position="466"/>
    </location>
</feature>
<dbReference type="FunFam" id="2.40.10.10:FF:000120">
    <property type="entry name" value="Putative serine protease"/>
    <property type="match status" value="1"/>
</dbReference>
<dbReference type="PROSITE" id="PS00135">
    <property type="entry name" value="TRYPSIN_SER"/>
    <property type="match status" value="1"/>
</dbReference>
<dbReference type="PANTHER" id="PTHR24264:SF65">
    <property type="entry name" value="SRCR DOMAIN-CONTAINING PROTEIN"/>
    <property type="match status" value="1"/>
</dbReference>
<dbReference type="SMART" id="SM00020">
    <property type="entry name" value="Tryp_SPc"/>
    <property type="match status" value="1"/>
</dbReference>
<evidence type="ECO:0000256" key="6">
    <source>
        <dbReference type="ARBA" id="ARBA00022825"/>
    </source>
</evidence>
<keyword evidence="7" id="KW-1015">Disulfide bond</keyword>
<dbReference type="GO" id="GO:0004252">
    <property type="term" value="F:serine-type endopeptidase activity"/>
    <property type="evidence" value="ECO:0007669"/>
    <property type="project" value="InterPro"/>
</dbReference>
<dbReference type="OrthoDB" id="5974294at2759"/>
<dbReference type="CDD" id="cd00190">
    <property type="entry name" value="Tryp_SPc"/>
    <property type="match status" value="1"/>
</dbReference>
<proteinExistence type="evidence at transcript level"/>
<keyword evidence="6 8" id="KW-0720">Serine protease</keyword>
<dbReference type="InterPro" id="IPR048365">
    <property type="entry name" value="TNP-like_RNaseH_N"/>
</dbReference>
<keyword evidence="5 8" id="KW-0378">Hydrolase</keyword>
<dbReference type="InterPro" id="IPR033116">
    <property type="entry name" value="TRYPSIN_SER"/>
</dbReference>
<dbReference type="GO" id="GO:0006508">
    <property type="term" value="P:proteolysis"/>
    <property type="evidence" value="ECO:0007669"/>
    <property type="project" value="UniProtKB-KW"/>
</dbReference>
<dbReference type="InterPro" id="IPR050127">
    <property type="entry name" value="Serine_Proteases_S1"/>
</dbReference>
<evidence type="ECO:0000256" key="5">
    <source>
        <dbReference type="ARBA" id="ARBA00022801"/>
    </source>
</evidence>
<evidence type="ECO:0000259" key="9">
    <source>
        <dbReference type="PROSITE" id="PS50240"/>
    </source>
</evidence>
<evidence type="ECO:0000256" key="7">
    <source>
        <dbReference type="ARBA" id="ARBA00023157"/>
    </source>
</evidence>
<accession>T2MHP9</accession>
<evidence type="ECO:0000256" key="4">
    <source>
        <dbReference type="ARBA" id="ARBA00022729"/>
    </source>
</evidence>
<dbReference type="PRINTS" id="PR00722">
    <property type="entry name" value="CHYMOTRYPSIN"/>
</dbReference>
<evidence type="ECO:0000256" key="8">
    <source>
        <dbReference type="RuleBase" id="RU363034"/>
    </source>
</evidence>
<dbReference type="InterPro" id="IPR018114">
    <property type="entry name" value="TRYPSIN_HIS"/>
</dbReference>
<dbReference type="InterPro" id="IPR043504">
    <property type="entry name" value="Peptidase_S1_PA_chymotrypsin"/>
</dbReference>
<evidence type="ECO:0000313" key="10">
    <source>
        <dbReference type="EMBL" id="CDG71470.1"/>
    </source>
</evidence>
<dbReference type="PROSITE" id="PS50240">
    <property type="entry name" value="TRYPSIN_DOM"/>
    <property type="match status" value="1"/>
</dbReference>
<dbReference type="InterPro" id="IPR009003">
    <property type="entry name" value="Peptidase_S1_PA"/>
</dbReference>
<comment type="subcellular location">
    <subcellularLocation>
        <location evidence="1">Secreted</location>
    </subcellularLocation>
</comment>
<protein>
    <submittedName>
        <fullName evidence="10">Chymotrypsin-like elastase family member 2A</fullName>
    </submittedName>
</protein>
<gene>
    <name evidence="10" type="primary">CELA2A</name>
</gene>
<dbReference type="Gene3D" id="2.40.10.10">
    <property type="entry name" value="Trypsin-like serine proteases"/>
    <property type="match status" value="1"/>
</dbReference>
<dbReference type="Pfam" id="PF00089">
    <property type="entry name" value="Trypsin"/>
    <property type="match status" value="1"/>
</dbReference>
<evidence type="ECO:0000256" key="3">
    <source>
        <dbReference type="ARBA" id="ARBA00022670"/>
    </source>
</evidence>
<dbReference type="GO" id="GO:0005615">
    <property type="term" value="C:extracellular space"/>
    <property type="evidence" value="ECO:0007669"/>
    <property type="project" value="TreeGrafter"/>
</dbReference>